<keyword evidence="2" id="KW-1185">Reference proteome</keyword>
<dbReference type="Proteomes" id="UP001212997">
    <property type="component" value="Unassembled WGS sequence"/>
</dbReference>
<dbReference type="EMBL" id="JANAWD010000297">
    <property type="protein sequence ID" value="KAJ3481931.1"/>
    <property type="molecule type" value="Genomic_DNA"/>
</dbReference>
<protein>
    <submittedName>
        <fullName evidence="1">Uncharacterized protein</fullName>
    </submittedName>
</protein>
<evidence type="ECO:0000313" key="2">
    <source>
        <dbReference type="Proteomes" id="UP001212997"/>
    </source>
</evidence>
<name>A0AAD5UZE9_9APHY</name>
<reference evidence="1" key="1">
    <citation type="submission" date="2022-07" db="EMBL/GenBank/DDBJ databases">
        <title>Genome Sequence of Physisporinus lineatus.</title>
        <authorList>
            <person name="Buettner E."/>
        </authorList>
    </citation>
    <scope>NUCLEOTIDE SEQUENCE</scope>
    <source>
        <strain evidence="1">VT162</strain>
    </source>
</reference>
<sequence length="348" mass="39500">MATAIISWVAKLAGSYIFDALKKELFGEAVDKMDILIRQQSEIRSTIETLALEGRIYEASQHIMNWTVQLKEKLAIASRGNRSELDRFINDIGNANTGVHYALSNLYNGLLGNTGTGSGRRLLDVWHENEYRHLIDTGDLNYTIPNYVDQMDKKLEAVFQLIRNGLVLLTMTTKDQKQAGDWSKEWEGKMRSLMQTVYDNYPQAVKFLKPTYESGLQSQVWYRLQLRGTSQWLYHRSNGSVTRGGESGTNSHWQFGPAVSDGLVGLLDRDGNRLKIETYSAAMMIGHSEDMKRGQDVVFKMVPLTNVNEPVIQMAGPFKQSDRSKYDTRANKDIGVVVPYHDWVLHKA</sequence>
<accession>A0AAD5UZE9</accession>
<comment type="caution">
    <text evidence="1">The sequence shown here is derived from an EMBL/GenBank/DDBJ whole genome shotgun (WGS) entry which is preliminary data.</text>
</comment>
<evidence type="ECO:0000313" key="1">
    <source>
        <dbReference type="EMBL" id="KAJ3481931.1"/>
    </source>
</evidence>
<proteinExistence type="predicted"/>
<dbReference type="AlphaFoldDB" id="A0AAD5UZE9"/>
<gene>
    <name evidence="1" type="ORF">NLI96_g7325</name>
</gene>
<organism evidence="1 2">
    <name type="scientific">Meripilus lineatus</name>
    <dbReference type="NCBI Taxonomy" id="2056292"/>
    <lineage>
        <taxon>Eukaryota</taxon>
        <taxon>Fungi</taxon>
        <taxon>Dikarya</taxon>
        <taxon>Basidiomycota</taxon>
        <taxon>Agaricomycotina</taxon>
        <taxon>Agaricomycetes</taxon>
        <taxon>Polyporales</taxon>
        <taxon>Meripilaceae</taxon>
        <taxon>Meripilus</taxon>
    </lineage>
</organism>